<evidence type="ECO:0000256" key="5">
    <source>
        <dbReference type="ARBA" id="ARBA00022776"/>
    </source>
</evidence>
<accession>A0A671RBM9</accession>
<dbReference type="GO" id="GO:0007059">
    <property type="term" value="P:chromosome segregation"/>
    <property type="evidence" value="ECO:0007669"/>
    <property type="project" value="TreeGrafter"/>
</dbReference>
<keyword evidence="9" id="KW-0137">Centromere</keyword>
<gene>
    <name evidence="11" type="primary">LOC107684832</name>
</gene>
<dbReference type="AlphaFoldDB" id="A0A671RBM9"/>
<evidence type="ECO:0000256" key="10">
    <source>
        <dbReference type="SAM" id="MobiDB-lite"/>
    </source>
</evidence>
<keyword evidence="8" id="KW-0131">Cell cycle</keyword>
<evidence type="ECO:0000256" key="7">
    <source>
        <dbReference type="ARBA" id="ARBA00023242"/>
    </source>
</evidence>
<evidence type="ECO:0000256" key="3">
    <source>
        <dbReference type="ARBA" id="ARBA00022454"/>
    </source>
</evidence>
<dbReference type="GeneID" id="107684832"/>
<reference evidence="11" key="2">
    <citation type="submission" date="2025-09" db="UniProtKB">
        <authorList>
            <consortium name="Ensembl"/>
        </authorList>
    </citation>
    <scope>IDENTIFICATION</scope>
</reference>
<dbReference type="PANTHER" id="PTHR15459">
    <property type="entry name" value="POLYAMINE-MODULATED FACTOR 1"/>
    <property type="match status" value="1"/>
</dbReference>
<keyword evidence="6" id="KW-0995">Kinetochore</keyword>
<organism evidence="11 12">
    <name type="scientific">Sinocyclocheilus anshuiensis</name>
    <dbReference type="NCBI Taxonomy" id="1608454"/>
    <lineage>
        <taxon>Eukaryota</taxon>
        <taxon>Metazoa</taxon>
        <taxon>Chordata</taxon>
        <taxon>Craniata</taxon>
        <taxon>Vertebrata</taxon>
        <taxon>Euteleostomi</taxon>
        <taxon>Actinopterygii</taxon>
        <taxon>Neopterygii</taxon>
        <taxon>Teleostei</taxon>
        <taxon>Ostariophysi</taxon>
        <taxon>Cypriniformes</taxon>
        <taxon>Cyprinidae</taxon>
        <taxon>Cyprininae</taxon>
        <taxon>Sinocyclocheilus</taxon>
    </lineage>
</organism>
<evidence type="ECO:0000256" key="1">
    <source>
        <dbReference type="ARBA" id="ARBA00004123"/>
    </source>
</evidence>
<keyword evidence="3" id="KW-0158">Chromosome</keyword>
<feature type="region of interest" description="Disordered" evidence="10">
    <location>
        <begin position="1"/>
        <end position="38"/>
    </location>
</feature>
<dbReference type="GO" id="GO:0051301">
    <property type="term" value="P:cell division"/>
    <property type="evidence" value="ECO:0007669"/>
    <property type="project" value="UniProtKB-KW"/>
</dbReference>
<keyword evidence="5" id="KW-0498">Mitosis</keyword>
<keyword evidence="12" id="KW-1185">Reference proteome</keyword>
<dbReference type="InterPro" id="IPR007128">
    <property type="entry name" value="PMF1/Nnf1"/>
</dbReference>
<evidence type="ECO:0000256" key="8">
    <source>
        <dbReference type="ARBA" id="ARBA00023306"/>
    </source>
</evidence>
<dbReference type="GO" id="GO:0005634">
    <property type="term" value="C:nucleus"/>
    <property type="evidence" value="ECO:0007669"/>
    <property type="project" value="UniProtKB-SubCell"/>
</dbReference>
<dbReference type="PANTHER" id="PTHR15459:SF3">
    <property type="entry name" value="POLYAMINE-MODULATED FACTOR 1"/>
    <property type="match status" value="1"/>
</dbReference>
<proteinExistence type="predicted"/>
<protein>
    <submittedName>
        <fullName evidence="11">Polyamine-modulated factor 1-like</fullName>
    </submittedName>
</protein>
<evidence type="ECO:0000256" key="4">
    <source>
        <dbReference type="ARBA" id="ARBA00022618"/>
    </source>
</evidence>
<keyword evidence="4" id="KW-0132">Cell division</keyword>
<dbReference type="Ensembl" id="ENSSANT00000085903.1">
    <property type="protein sequence ID" value="ENSSANP00000080825.1"/>
    <property type="gene ID" value="ENSSANG00000040184.1"/>
</dbReference>
<dbReference type="KEGG" id="sanh:107684832"/>
<evidence type="ECO:0000256" key="9">
    <source>
        <dbReference type="ARBA" id="ARBA00023328"/>
    </source>
</evidence>
<evidence type="ECO:0000313" key="11">
    <source>
        <dbReference type="Ensembl" id="ENSSANP00000080825.1"/>
    </source>
</evidence>
<evidence type="ECO:0000256" key="6">
    <source>
        <dbReference type="ARBA" id="ARBA00022838"/>
    </source>
</evidence>
<comment type="subcellular location">
    <subcellularLocation>
        <location evidence="2">Chromosome</location>
        <location evidence="2">Centromere</location>
        <location evidence="2">Kinetochore</location>
    </subcellularLocation>
    <subcellularLocation>
        <location evidence="1">Nucleus</location>
    </subcellularLocation>
</comment>
<evidence type="ECO:0000313" key="12">
    <source>
        <dbReference type="Proteomes" id="UP000472260"/>
    </source>
</evidence>
<dbReference type="RefSeq" id="XP_016336685.1">
    <property type="nucleotide sequence ID" value="XM_016481199.1"/>
</dbReference>
<feature type="compositionally biased region" description="Basic and acidic residues" evidence="10">
    <location>
        <begin position="16"/>
        <end position="31"/>
    </location>
</feature>
<dbReference type="OrthoDB" id="18453at2759"/>
<sequence length="216" mass="24507">MEESEKSGESFSAKGSVDKVDESGSSRRNDSVKSSQSKPRLKLFGKVMEKSLQWLLDNASFDRFSHCFQPLSKQNPQLTEAMHKQFISQLQTLVQREISTVIEEGDLQVKFEELDRLEELAKDTPRAAWRPSGVPEQDVCSGLVSYYKKQEEYMRIQLKKLQKENAGLAQKVQAGRENITHTEQHIAAGVEEWRASLEDLEAFVSTLSPSEHFGSL</sequence>
<dbReference type="GO" id="GO:0000444">
    <property type="term" value="C:MIS12/MIND type complex"/>
    <property type="evidence" value="ECO:0007669"/>
    <property type="project" value="InterPro"/>
</dbReference>
<dbReference type="Pfam" id="PF03980">
    <property type="entry name" value="Nnf1"/>
    <property type="match status" value="1"/>
</dbReference>
<evidence type="ECO:0000256" key="2">
    <source>
        <dbReference type="ARBA" id="ARBA00004629"/>
    </source>
</evidence>
<dbReference type="Proteomes" id="UP000472260">
    <property type="component" value="Unassembled WGS sequence"/>
</dbReference>
<keyword evidence="7" id="KW-0539">Nucleus</keyword>
<name>A0A671RBM9_9TELE</name>
<reference evidence="11" key="1">
    <citation type="submission" date="2025-08" db="UniProtKB">
        <authorList>
            <consortium name="Ensembl"/>
        </authorList>
    </citation>
    <scope>IDENTIFICATION</scope>
</reference>